<evidence type="ECO:0000313" key="2">
    <source>
        <dbReference type="EMBL" id="SVC36161.1"/>
    </source>
</evidence>
<dbReference type="Gene3D" id="3.90.550.10">
    <property type="entry name" value="Spore Coat Polysaccharide Biosynthesis Protein SpsA, Chain A"/>
    <property type="match status" value="1"/>
</dbReference>
<dbReference type="Pfam" id="PF00535">
    <property type="entry name" value="Glycos_transf_2"/>
    <property type="match status" value="1"/>
</dbReference>
<dbReference type="InterPro" id="IPR001173">
    <property type="entry name" value="Glyco_trans_2-like"/>
</dbReference>
<dbReference type="SUPFAM" id="SSF53448">
    <property type="entry name" value="Nucleotide-diphospho-sugar transferases"/>
    <property type="match status" value="1"/>
</dbReference>
<proteinExistence type="predicted"/>
<name>A0A382LMQ1_9ZZZZ</name>
<feature type="non-terminal residue" evidence="2">
    <location>
        <position position="221"/>
    </location>
</feature>
<dbReference type="AlphaFoldDB" id="A0A382LMQ1"/>
<evidence type="ECO:0000259" key="1">
    <source>
        <dbReference type="Pfam" id="PF00535"/>
    </source>
</evidence>
<dbReference type="PANTHER" id="PTHR48090">
    <property type="entry name" value="UNDECAPRENYL-PHOSPHATE 4-DEOXY-4-FORMAMIDO-L-ARABINOSE TRANSFERASE-RELATED"/>
    <property type="match status" value="1"/>
</dbReference>
<dbReference type="InterPro" id="IPR050256">
    <property type="entry name" value="Glycosyltransferase_2"/>
</dbReference>
<accession>A0A382LMQ1</accession>
<feature type="domain" description="Glycosyltransferase 2-like" evidence="1">
    <location>
        <begin position="12"/>
        <end position="134"/>
    </location>
</feature>
<sequence>MSVLSRSAPKISVIIPAFNEEESIGLVIKSLPQKKIKEVIVVDNGSTDKTAYIAKEHGARVVDEAYRGYGAACLKGISELNEPEIVVFLDGDFSDFPEEIESLVNPIINNQADFVLGSRMLLPQSRISLLPQARYGNLLAVFLIKLFFRYQFTDLGPFRAIRYKSLKKLNMVDKNFGWTVEMQIKAVKHGLCIKEVPVQYRKRIGVSKITGTISGTFKAGF</sequence>
<dbReference type="PANTHER" id="PTHR48090:SF7">
    <property type="entry name" value="RFBJ PROTEIN"/>
    <property type="match status" value="1"/>
</dbReference>
<dbReference type="InterPro" id="IPR029044">
    <property type="entry name" value="Nucleotide-diphossugar_trans"/>
</dbReference>
<dbReference type="EMBL" id="UINC01087095">
    <property type="protein sequence ID" value="SVC36161.1"/>
    <property type="molecule type" value="Genomic_DNA"/>
</dbReference>
<reference evidence="2" key="1">
    <citation type="submission" date="2018-05" db="EMBL/GenBank/DDBJ databases">
        <authorList>
            <person name="Lanie J.A."/>
            <person name="Ng W.-L."/>
            <person name="Kazmierczak K.M."/>
            <person name="Andrzejewski T.M."/>
            <person name="Davidsen T.M."/>
            <person name="Wayne K.J."/>
            <person name="Tettelin H."/>
            <person name="Glass J.I."/>
            <person name="Rusch D."/>
            <person name="Podicherti R."/>
            <person name="Tsui H.-C.T."/>
            <person name="Winkler M.E."/>
        </authorList>
    </citation>
    <scope>NUCLEOTIDE SEQUENCE</scope>
</reference>
<dbReference type="CDD" id="cd04179">
    <property type="entry name" value="DPM_DPG-synthase_like"/>
    <property type="match status" value="1"/>
</dbReference>
<organism evidence="2">
    <name type="scientific">marine metagenome</name>
    <dbReference type="NCBI Taxonomy" id="408172"/>
    <lineage>
        <taxon>unclassified sequences</taxon>
        <taxon>metagenomes</taxon>
        <taxon>ecological metagenomes</taxon>
    </lineage>
</organism>
<protein>
    <recommendedName>
        <fullName evidence="1">Glycosyltransferase 2-like domain-containing protein</fullName>
    </recommendedName>
</protein>
<gene>
    <name evidence="2" type="ORF">METZ01_LOCUS289015</name>
</gene>